<feature type="transmembrane region" description="Helical" evidence="1">
    <location>
        <begin position="6"/>
        <end position="25"/>
    </location>
</feature>
<evidence type="ECO:0000256" key="1">
    <source>
        <dbReference type="SAM" id="Phobius"/>
    </source>
</evidence>
<dbReference type="EMBL" id="JAMWYK010000011">
    <property type="protein sequence ID" value="MCO0832678.1"/>
    <property type="molecule type" value="Genomic_DNA"/>
</dbReference>
<keyword evidence="4" id="KW-1185">Reference proteome</keyword>
<dbReference type="Pfam" id="PF15983">
    <property type="entry name" value="DUF4767"/>
    <property type="match status" value="1"/>
</dbReference>
<evidence type="ECO:0000313" key="4">
    <source>
        <dbReference type="Proteomes" id="UP001523234"/>
    </source>
</evidence>
<sequence length="195" mass="21594">MKKSTGWTLALIVAAVFIGLMFVLGKNSGHKVSEKNDTAASYAASSSSSSKKKAAVAENSFWSNKKNEDLSSFMSSWQKKMKQEYVGTYDGKEPNYYGILLPEELESGRLKNQLIFDGKQKNVSWNPSANEQDGLNIVAVAAQSSQGMKNILYFFAIENNQPTVYVSTTNNGGQLYFEKSQNADLQKNFGKIFHS</sequence>
<name>A0ABT0ZRQ1_9LACO</name>
<gene>
    <name evidence="3" type="ORF">NFX39_06290</name>
</gene>
<comment type="caution">
    <text evidence="3">The sequence shown here is derived from an EMBL/GenBank/DDBJ whole genome shotgun (WGS) entry which is preliminary data.</text>
</comment>
<organism evidence="3 4">
    <name type="scientific">Fructobacillus apis</name>
    <dbReference type="NCBI Taxonomy" id="2935017"/>
    <lineage>
        <taxon>Bacteria</taxon>
        <taxon>Bacillati</taxon>
        <taxon>Bacillota</taxon>
        <taxon>Bacilli</taxon>
        <taxon>Lactobacillales</taxon>
        <taxon>Lactobacillaceae</taxon>
        <taxon>Fructobacillus</taxon>
    </lineage>
</organism>
<dbReference type="InterPro" id="IPR031927">
    <property type="entry name" value="DUF4767"/>
</dbReference>
<reference evidence="3 4" key="1">
    <citation type="submission" date="2022-06" db="EMBL/GenBank/DDBJ databases">
        <title>Fructobacillus taiwanensis sp. nov., isolated from the honeybee.</title>
        <authorList>
            <person name="Chen Y.-S."/>
            <person name="Wang L.-T."/>
            <person name="Lee Y.-S."/>
            <person name="Chang Y.-C."/>
            <person name="Wu H.-C."/>
            <person name="Liao C.-Y."/>
            <person name="Chen W.-H."/>
            <person name="Deng J.-N."/>
            <person name="Wang Y.-H."/>
        </authorList>
    </citation>
    <scope>NUCLEOTIDE SEQUENCE [LARGE SCALE GENOMIC DNA]</scope>
    <source>
        <strain evidence="3 4">W13</strain>
    </source>
</reference>
<accession>A0ABT0ZRQ1</accession>
<proteinExistence type="predicted"/>
<feature type="domain" description="DUF4767" evidence="2">
    <location>
        <begin position="60"/>
        <end position="193"/>
    </location>
</feature>
<keyword evidence="1" id="KW-0472">Membrane</keyword>
<dbReference type="RefSeq" id="WP_252444075.1">
    <property type="nucleotide sequence ID" value="NZ_JAMWYK010000011.1"/>
</dbReference>
<protein>
    <submittedName>
        <fullName evidence="3">DUF4767 domain-containing protein</fullName>
    </submittedName>
</protein>
<evidence type="ECO:0000259" key="2">
    <source>
        <dbReference type="Pfam" id="PF15983"/>
    </source>
</evidence>
<evidence type="ECO:0000313" key="3">
    <source>
        <dbReference type="EMBL" id="MCO0832678.1"/>
    </source>
</evidence>
<dbReference type="Proteomes" id="UP001523234">
    <property type="component" value="Unassembled WGS sequence"/>
</dbReference>
<keyword evidence="1" id="KW-0812">Transmembrane</keyword>
<keyword evidence="1" id="KW-1133">Transmembrane helix</keyword>